<protein>
    <recommendedName>
        <fullName evidence="3">Fucolectin tachylectin-4 pentraxin-1 domain-containing protein</fullName>
    </recommendedName>
</protein>
<dbReference type="PANTHER" id="PTHR45713">
    <property type="entry name" value="FTP DOMAIN-CONTAINING PROTEIN"/>
    <property type="match status" value="1"/>
</dbReference>
<reference evidence="1" key="1">
    <citation type="journal article" date="2023" name="Mol. Biol. Evol.">
        <title>Third-Generation Sequencing Reveals the Adaptive Role of the Epigenome in Three Deep-Sea Polychaetes.</title>
        <authorList>
            <person name="Perez M."/>
            <person name="Aroh O."/>
            <person name="Sun Y."/>
            <person name="Lan Y."/>
            <person name="Juniper S.K."/>
            <person name="Young C.R."/>
            <person name="Angers B."/>
            <person name="Qian P.Y."/>
        </authorList>
    </citation>
    <scope>NUCLEOTIDE SEQUENCE</scope>
    <source>
        <strain evidence="1">R07B-5</strain>
    </source>
</reference>
<name>A0AAD9NNH9_RIDPI</name>
<keyword evidence="2" id="KW-1185">Reference proteome</keyword>
<dbReference type="AlphaFoldDB" id="A0AAD9NNH9"/>
<dbReference type="InterPro" id="IPR008979">
    <property type="entry name" value="Galactose-bd-like_sf"/>
</dbReference>
<organism evidence="1 2">
    <name type="scientific">Ridgeia piscesae</name>
    <name type="common">Tubeworm</name>
    <dbReference type="NCBI Taxonomy" id="27915"/>
    <lineage>
        <taxon>Eukaryota</taxon>
        <taxon>Metazoa</taxon>
        <taxon>Spiralia</taxon>
        <taxon>Lophotrochozoa</taxon>
        <taxon>Annelida</taxon>
        <taxon>Polychaeta</taxon>
        <taxon>Sedentaria</taxon>
        <taxon>Canalipalpata</taxon>
        <taxon>Sabellida</taxon>
        <taxon>Siboglinidae</taxon>
        <taxon>Ridgeia</taxon>
    </lineage>
</organism>
<evidence type="ECO:0008006" key="3">
    <source>
        <dbReference type="Google" id="ProtNLM"/>
    </source>
</evidence>
<dbReference type="Proteomes" id="UP001209878">
    <property type="component" value="Unassembled WGS sequence"/>
</dbReference>
<proteinExistence type="predicted"/>
<dbReference type="Gene3D" id="2.60.120.260">
    <property type="entry name" value="Galactose-binding domain-like"/>
    <property type="match status" value="2"/>
</dbReference>
<dbReference type="PANTHER" id="PTHR45713:SF6">
    <property type="entry name" value="F5_8 TYPE C DOMAIN-CONTAINING PROTEIN"/>
    <property type="match status" value="1"/>
</dbReference>
<dbReference type="Pfam" id="PF22633">
    <property type="entry name" value="F5_F8_type_C_2"/>
    <property type="match status" value="1"/>
</dbReference>
<comment type="caution">
    <text evidence="1">The sequence shown here is derived from an EMBL/GenBank/DDBJ whole genome shotgun (WGS) entry which is preliminary data.</text>
</comment>
<evidence type="ECO:0000313" key="2">
    <source>
        <dbReference type="Proteomes" id="UP001209878"/>
    </source>
</evidence>
<sequence length="194" mass="21633">MIEAIRDKRIYTIPENTDPELMINRARGKPTEQSSTATPTCAASKAVDGNSDPVFAHHSCSQTLPRKGSWWQVDLQVVYDIRAVVLSSTTDNSYLNWEQDNLALRKRASQSSSHTPANGAGNAVDNFIVKNSASVTAVEMHAWWQAMYWKTSSLKELVRLMLGLMYVKMANCPWSLGRLDASLAVRIQKESSSR</sequence>
<dbReference type="InterPro" id="IPR051941">
    <property type="entry name" value="BG_Antigen-Binding_Lectin"/>
</dbReference>
<gene>
    <name evidence="1" type="ORF">NP493_770g01006</name>
</gene>
<dbReference type="SUPFAM" id="SSF49785">
    <property type="entry name" value="Galactose-binding domain-like"/>
    <property type="match status" value="2"/>
</dbReference>
<dbReference type="EMBL" id="JAODUO010000769">
    <property type="protein sequence ID" value="KAK2174866.1"/>
    <property type="molecule type" value="Genomic_DNA"/>
</dbReference>
<accession>A0AAD9NNH9</accession>
<evidence type="ECO:0000313" key="1">
    <source>
        <dbReference type="EMBL" id="KAK2174866.1"/>
    </source>
</evidence>